<dbReference type="GO" id="GO:0003677">
    <property type="term" value="F:DNA binding"/>
    <property type="evidence" value="ECO:0007669"/>
    <property type="project" value="UniProtKB-KW"/>
</dbReference>
<dbReference type="SMART" id="SM00866">
    <property type="entry name" value="UTRA"/>
    <property type="match status" value="1"/>
</dbReference>
<keyword evidence="6" id="KW-1185">Reference proteome</keyword>
<dbReference type="eggNOG" id="COG2188">
    <property type="taxonomic scope" value="Bacteria"/>
</dbReference>
<comment type="caution">
    <text evidence="5">The sequence shown here is derived from an EMBL/GenBank/DDBJ whole genome shotgun (WGS) entry which is preliminary data.</text>
</comment>
<keyword evidence="2" id="KW-0238">DNA-binding</keyword>
<protein>
    <submittedName>
        <fullName evidence="5">UbiC transcription regulator-associated domain protein</fullName>
    </submittedName>
</protein>
<evidence type="ECO:0000256" key="3">
    <source>
        <dbReference type="ARBA" id="ARBA00023163"/>
    </source>
</evidence>
<dbReference type="OrthoDB" id="3194402at2"/>
<proteinExistence type="predicted"/>
<dbReference type="AlphaFoldDB" id="F1T4C8"/>
<keyword evidence="3" id="KW-0804">Transcription</keyword>
<name>F1T4C8_9ACTN</name>
<sequence length="249" mass="28716">MMDSLFGTVLDNTSHEQLYYQLYNILFQNIVEGVYKVGDLLPSEPTLVDYYGISRATVRKSMELLVTNGLVERRRGVGSVVISNQPSSALNKVASYLKRTVTDDGKPFKKVISAHDIKADDKLAKILCVATDIELFELKRVRYGGNTSFYLETVYVVHSYLPDIHKRDFSKESLRSYYFDIMHKRWVRATQHICAEVASANVAKQLQIEPGSPILTIYRVTYDQNNIPREYMIKQYRADKYYLVMNLEN</sequence>
<dbReference type="Gene3D" id="1.10.10.10">
    <property type="entry name" value="Winged helix-like DNA-binding domain superfamily/Winged helix DNA-binding domain"/>
    <property type="match status" value="1"/>
</dbReference>
<organism evidence="5 6">
    <name type="scientific">Fannyhessea vaginae DSM 15829</name>
    <dbReference type="NCBI Taxonomy" id="525256"/>
    <lineage>
        <taxon>Bacteria</taxon>
        <taxon>Bacillati</taxon>
        <taxon>Actinomycetota</taxon>
        <taxon>Coriobacteriia</taxon>
        <taxon>Coriobacteriales</taxon>
        <taxon>Atopobiaceae</taxon>
        <taxon>Fannyhessea</taxon>
    </lineage>
</organism>
<dbReference type="InterPro" id="IPR036388">
    <property type="entry name" value="WH-like_DNA-bd_sf"/>
</dbReference>
<evidence type="ECO:0000313" key="5">
    <source>
        <dbReference type="EMBL" id="EGF23572.1"/>
    </source>
</evidence>
<dbReference type="GO" id="GO:0045892">
    <property type="term" value="P:negative regulation of DNA-templated transcription"/>
    <property type="evidence" value="ECO:0007669"/>
    <property type="project" value="TreeGrafter"/>
</dbReference>
<feature type="domain" description="HTH gntR-type" evidence="4">
    <location>
        <begin position="16"/>
        <end position="84"/>
    </location>
</feature>
<dbReference type="RefSeq" id="WP_006302700.1">
    <property type="nucleotide sequence ID" value="NZ_ACGK02000001.1"/>
</dbReference>
<evidence type="ECO:0000313" key="6">
    <source>
        <dbReference type="Proteomes" id="UP000005947"/>
    </source>
</evidence>
<dbReference type="Proteomes" id="UP000005947">
    <property type="component" value="Unassembled WGS sequence"/>
</dbReference>
<dbReference type="Gene3D" id="3.40.1410.10">
    <property type="entry name" value="Chorismate lyase-like"/>
    <property type="match status" value="1"/>
</dbReference>
<evidence type="ECO:0000256" key="1">
    <source>
        <dbReference type="ARBA" id="ARBA00023015"/>
    </source>
</evidence>
<dbReference type="InterPro" id="IPR028978">
    <property type="entry name" value="Chorismate_lyase_/UTRA_dom_sf"/>
</dbReference>
<dbReference type="Pfam" id="PF00392">
    <property type="entry name" value="GntR"/>
    <property type="match status" value="1"/>
</dbReference>
<dbReference type="PANTHER" id="PTHR44846">
    <property type="entry name" value="MANNOSYL-D-GLYCERATE TRANSPORT/METABOLISM SYSTEM REPRESSOR MNGR-RELATED"/>
    <property type="match status" value="1"/>
</dbReference>
<dbReference type="PROSITE" id="PS50949">
    <property type="entry name" value="HTH_GNTR"/>
    <property type="match status" value="1"/>
</dbReference>
<dbReference type="InterPro" id="IPR000524">
    <property type="entry name" value="Tscrpt_reg_HTH_GntR"/>
</dbReference>
<dbReference type="CDD" id="cd07377">
    <property type="entry name" value="WHTH_GntR"/>
    <property type="match status" value="1"/>
</dbReference>
<keyword evidence="1" id="KW-0805">Transcription regulation</keyword>
<dbReference type="SUPFAM" id="SSF46785">
    <property type="entry name" value="Winged helix' DNA-binding domain"/>
    <property type="match status" value="1"/>
</dbReference>
<evidence type="ECO:0000259" key="4">
    <source>
        <dbReference type="PROSITE" id="PS50949"/>
    </source>
</evidence>
<evidence type="ECO:0000256" key="2">
    <source>
        <dbReference type="ARBA" id="ARBA00023125"/>
    </source>
</evidence>
<dbReference type="GO" id="GO:0003700">
    <property type="term" value="F:DNA-binding transcription factor activity"/>
    <property type="evidence" value="ECO:0007669"/>
    <property type="project" value="InterPro"/>
</dbReference>
<accession>F1T4C8</accession>
<dbReference type="InterPro" id="IPR036390">
    <property type="entry name" value="WH_DNA-bd_sf"/>
</dbReference>
<dbReference type="PANTHER" id="PTHR44846:SF1">
    <property type="entry name" value="MANNOSYL-D-GLYCERATE TRANSPORT_METABOLISM SYSTEM REPRESSOR MNGR-RELATED"/>
    <property type="match status" value="1"/>
</dbReference>
<dbReference type="SUPFAM" id="SSF64288">
    <property type="entry name" value="Chorismate lyase-like"/>
    <property type="match status" value="1"/>
</dbReference>
<dbReference type="SMART" id="SM00345">
    <property type="entry name" value="HTH_GNTR"/>
    <property type="match status" value="1"/>
</dbReference>
<reference evidence="5 6" key="1">
    <citation type="submission" date="2011-02" db="EMBL/GenBank/DDBJ databases">
        <authorList>
            <person name="Muzny D."/>
            <person name="Qin X."/>
            <person name="Buhay C."/>
            <person name="Dugan-Rocha S."/>
            <person name="Ding Y."/>
            <person name="Chen G."/>
            <person name="Hawes A."/>
            <person name="Holder M."/>
            <person name="Jhangiani S."/>
            <person name="Johnson A."/>
            <person name="Khan Z."/>
            <person name="Li Z."/>
            <person name="Liu W."/>
            <person name="Liu X."/>
            <person name="Perez L."/>
            <person name="Shen H."/>
            <person name="Wang Q."/>
            <person name="Watt J."/>
            <person name="Xi L."/>
            <person name="Xin Y."/>
            <person name="Zhou J."/>
            <person name="Deng J."/>
            <person name="Jiang H."/>
            <person name="Liu Y."/>
            <person name="Qu J."/>
            <person name="Song X.-Z."/>
            <person name="Zhang L."/>
            <person name="Villasana D."/>
            <person name="Johnson A."/>
            <person name="Liu J."/>
            <person name="Liyanage D."/>
            <person name="Lorensuhewa L."/>
            <person name="Robinson T."/>
            <person name="Song A."/>
            <person name="Song B.-B."/>
            <person name="Dinh H."/>
            <person name="Thornton R."/>
            <person name="Coyle M."/>
            <person name="Francisco L."/>
            <person name="Jackson L."/>
            <person name="Javaid M."/>
            <person name="Korchina V."/>
            <person name="Kovar C."/>
            <person name="Mata R."/>
            <person name="Mathew T."/>
            <person name="Ngo R."/>
            <person name="Nguyen L."/>
            <person name="Nguyen N."/>
            <person name="Okwuonu G."/>
            <person name="Ongeri F."/>
            <person name="Pham C."/>
            <person name="Simmons D."/>
            <person name="Wilczek-Boney K."/>
            <person name="Hale W."/>
            <person name="Jakkamsetti A."/>
            <person name="Pham P."/>
            <person name="Ruth R."/>
            <person name="San Lucas F."/>
            <person name="Warren J."/>
            <person name="Zhang J."/>
            <person name="Zhao Z."/>
            <person name="Zhou C."/>
            <person name="Zhu D."/>
            <person name="Lee S."/>
            <person name="Bess C."/>
            <person name="Blankenburg K."/>
            <person name="Forbes L."/>
            <person name="Fu Q."/>
            <person name="Gubbala S."/>
            <person name="Hirani K."/>
            <person name="Jayaseelan J.C."/>
            <person name="Lara F."/>
            <person name="Munidasa M."/>
            <person name="Palculict T."/>
            <person name="Patil S."/>
            <person name="Pu L.-L."/>
            <person name="Saada N."/>
            <person name="Tang L."/>
            <person name="Weissenberger G."/>
            <person name="Zhu Y."/>
            <person name="Hemphill L."/>
            <person name="Shang Y."/>
            <person name="Youmans B."/>
            <person name="Ayvaz T."/>
            <person name="Ross M."/>
            <person name="Santibanez J."/>
            <person name="Aqrawi P."/>
            <person name="Gross S."/>
            <person name="Joshi V."/>
            <person name="Fowler G."/>
            <person name="Nazareth L."/>
            <person name="Reid J."/>
            <person name="Worley K."/>
            <person name="Petrosino J."/>
            <person name="Highlander S."/>
            <person name="Gibbs R."/>
        </authorList>
    </citation>
    <scope>NUCLEOTIDE SEQUENCE [LARGE SCALE GENOMIC DNA]</scope>
    <source>
        <strain evidence="5 6">DSM 15829</strain>
    </source>
</reference>
<dbReference type="Pfam" id="PF07702">
    <property type="entry name" value="UTRA"/>
    <property type="match status" value="1"/>
</dbReference>
<dbReference type="InterPro" id="IPR050679">
    <property type="entry name" value="Bact_HTH_transcr_reg"/>
</dbReference>
<gene>
    <name evidence="5" type="ORF">HMPREF0091_10519</name>
</gene>
<dbReference type="EMBL" id="ACGK02000001">
    <property type="protein sequence ID" value="EGF23572.1"/>
    <property type="molecule type" value="Genomic_DNA"/>
</dbReference>
<dbReference type="InterPro" id="IPR011663">
    <property type="entry name" value="UTRA"/>
</dbReference>
<dbReference type="PRINTS" id="PR00035">
    <property type="entry name" value="HTHGNTR"/>
</dbReference>